<keyword evidence="3 5" id="KW-1133">Transmembrane helix</keyword>
<evidence type="ECO:0000256" key="1">
    <source>
        <dbReference type="ARBA" id="ARBA00004141"/>
    </source>
</evidence>
<evidence type="ECO:0008006" key="8">
    <source>
        <dbReference type="Google" id="ProtNLM"/>
    </source>
</evidence>
<keyword evidence="2 5" id="KW-0812">Transmembrane</keyword>
<reference evidence="6 7" key="1">
    <citation type="submission" date="2019-08" db="EMBL/GenBank/DDBJ databases">
        <title>Ulvibacter marinistellae sp. nov., isolated from a starfish, Patiria pectinifera.</title>
        <authorList>
            <person name="Kawano K."/>
            <person name="Ushijima N."/>
            <person name="Kihara M."/>
            <person name="Itoh H."/>
        </authorList>
    </citation>
    <scope>NUCLEOTIDE SEQUENCE [LARGE SCALE GENOMIC DNA]</scope>
    <source>
        <strain evidence="6 7">KK4</strain>
    </source>
</reference>
<evidence type="ECO:0000256" key="4">
    <source>
        <dbReference type="ARBA" id="ARBA00023136"/>
    </source>
</evidence>
<dbReference type="RefSeq" id="WP_151892856.1">
    <property type="nucleotide sequence ID" value="NZ_BKCF01000001.1"/>
</dbReference>
<feature type="transmembrane region" description="Helical" evidence="5">
    <location>
        <begin position="98"/>
        <end position="116"/>
    </location>
</feature>
<keyword evidence="4 5" id="KW-0472">Membrane</keyword>
<name>A0A5J4FUR8_9FLAO</name>
<keyword evidence="7" id="KW-1185">Reference proteome</keyword>
<dbReference type="EMBL" id="BKCF01000001">
    <property type="protein sequence ID" value="GEQ84918.1"/>
    <property type="molecule type" value="Genomic_DNA"/>
</dbReference>
<feature type="transmembrane region" description="Helical" evidence="5">
    <location>
        <begin position="49"/>
        <end position="67"/>
    </location>
</feature>
<feature type="transmembrane region" description="Helical" evidence="5">
    <location>
        <begin position="12"/>
        <end position="29"/>
    </location>
</feature>
<gene>
    <name evidence="6" type="ORF">ULMS_04260</name>
</gene>
<evidence type="ECO:0000313" key="6">
    <source>
        <dbReference type="EMBL" id="GEQ84918.1"/>
    </source>
</evidence>
<comment type="subcellular location">
    <subcellularLocation>
        <location evidence="1">Membrane</location>
        <topology evidence="1">Multi-pass membrane protein</topology>
    </subcellularLocation>
</comment>
<dbReference type="InterPro" id="IPR032808">
    <property type="entry name" value="DoxX"/>
</dbReference>
<feature type="transmembrane region" description="Helical" evidence="5">
    <location>
        <begin position="74"/>
        <end position="92"/>
    </location>
</feature>
<accession>A0A5J4FUR8</accession>
<evidence type="ECO:0000256" key="3">
    <source>
        <dbReference type="ARBA" id="ARBA00022989"/>
    </source>
</evidence>
<comment type="caution">
    <text evidence="6">The sequence shown here is derived from an EMBL/GenBank/DDBJ whole genome shotgun (WGS) entry which is preliminary data.</text>
</comment>
<evidence type="ECO:0000256" key="2">
    <source>
        <dbReference type="ARBA" id="ARBA00022692"/>
    </source>
</evidence>
<dbReference type="AlphaFoldDB" id="A0A5J4FUR8"/>
<dbReference type="Proteomes" id="UP000326994">
    <property type="component" value="Unassembled WGS sequence"/>
</dbReference>
<evidence type="ECO:0000313" key="7">
    <source>
        <dbReference type="Proteomes" id="UP000326994"/>
    </source>
</evidence>
<protein>
    <recommendedName>
        <fullName evidence="8">DoxX protein</fullName>
    </recommendedName>
</protein>
<organism evidence="6 7">
    <name type="scientific">Patiriisocius marinistellae</name>
    <dbReference type="NCBI Taxonomy" id="2494560"/>
    <lineage>
        <taxon>Bacteria</taxon>
        <taxon>Pseudomonadati</taxon>
        <taxon>Bacteroidota</taxon>
        <taxon>Flavobacteriia</taxon>
        <taxon>Flavobacteriales</taxon>
        <taxon>Flavobacteriaceae</taxon>
        <taxon>Patiriisocius</taxon>
    </lineage>
</organism>
<dbReference type="Pfam" id="PF07681">
    <property type="entry name" value="DoxX"/>
    <property type="match status" value="1"/>
</dbReference>
<sequence length="124" mass="13890">MNSTFTTILRTILGLALLVFGANKLYPFIPIFDMAPAAANFMDSLQSTGYVLYVVALLEIIIGFMLVFKKFVPFALILLAPIALNILLFHIFLDVSGILVAVIIVAINGILIYKYWKTYRPLFQ</sequence>
<proteinExistence type="predicted"/>
<evidence type="ECO:0000256" key="5">
    <source>
        <dbReference type="SAM" id="Phobius"/>
    </source>
</evidence>
<dbReference type="OrthoDB" id="8161897at2"/>